<keyword evidence="3" id="KW-0547">Nucleotide-binding</keyword>
<gene>
    <name evidence="3" type="ORF">RIL96_08600</name>
</gene>
<evidence type="ECO:0000259" key="2">
    <source>
        <dbReference type="Pfam" id="PF13625"/>
    </source>
</evidence>
<keyword evidence="4" id="KW-1185">Reference proteome</keyword>
<reference evidence="3 4" key="1">
    <citation type="submission" date="2023-09" db="EMBL/GenBank/DDBJ databases">
        <title>Description of three actinobacteria isolated from air of manufacturing shop in a pharmaceutical factory.</title>
        <authorList>
            <person name="Zhang D.-F."/>
        </authorList>
    </citation>
    <scope>NUCLEOTIDE SEQUENCE [LARGE SCALE GENOMIC DNA]</scope>
    <source>
        <strain evidence="3 4">LY-0111</strain>
    </source>
</reference>
<feature type="region of interest" description="Disordered" evidence="1">
    <location>
        <begin position="714"/>
        <end position="737"/>
    </location>
</feature>
<sequence length="737" mass="77567">MPAAPALTISALTRTLASQPDEALSALLRTRPDLLHPVPADFTGLAVRLQSEVSLRQALHRLDVGTLAALEAAAAGRSIAEELRERLRRLGLLLPVSDSATDAVPGSLPTLLAELQTATATAGITPGAPAPEATAAVPMAALVRNAALSAVAELLAEVEHLLEILGETPAATLRTGGVGMRELRRISTVRTGESRAEDATVGETGWLLELAAASALIHIEVDTGMWRPTETAAQWRRAGRAERHQLLVSGWLLTPRSPLLIRGPHPRARIAPALTQERSRGDAPGLRRRLLELAVGLTTAGPATLYQLDDPDSRLAPHVQHPSPEAGTDEAALAASLTGALAERMHWERPLAGARVTHLLPTALREAERLGLFALGTITDLGQALMSGEENAPDPAAMAAQLAQTLPPTAETVHIPSDLTVVPTGTPSPALVAGLNILADRETHGPLPTYRISSASLHRALDAGWSPAQVREFLTAHSSAELPPSLRTLLDDAARTWRGVEIGAAGSWIRESDPQLRAELLDTPALRGLQLRTLTEEVLISPASPRELARTLQQAGFGIRQEQPGESTSDAGMSGAGISDAEVRGAGGTTAHPHTSDPADWTLRATPWQHSPVRTRGITPASPAEALDAVERLRAGGPPRSGDPTVSLGADVVGLLRTAVRERGTVHLRRVDAHGIERTLRGIPTALNAGRLRLRTGEEETVVLVHRITGVTLDEHEAPGSTGDAAAHGSPQQPVGP</sequence>
<comment type="caution">
    <text evidence="3">The sequence shown here is derived from an EMBL/GenBank/DDBJ whole genome shotgun (WGS) entry which is preliminary data.</text>
</comment>
<name>A0ABU2DTB8_9MICC</name>
<protein>
    <submittedName>
        <fullName evidence="3">Helicase-associated domain-containing protein</fullName>
    </submittedName>
</protein>
<dbReference type="EMBL" id="JAVKGR010000009">
    <property type="protein sequence ID" value="MDR8019620.1"/>
    <property type="molecule type" value="Genomic_DNA"/>
</dbReference>
<keyword evidence="3" id="KW-0347">Helicase</keyword>
<evidence type="ECO:0000313" key="3">
    <source>
        <dbReference type="EMBL" id="MDR8019620.1"/>
    </source>
</evidence>
<proteinExistence type="predicted"/>
<dbReference type="Proteomes" id="UP001251870">
    <property type="component" value="Unassembled WGS sequence"/>
</dbReference>
<accession>A0ABU2DTB8</accession>
<evidence type="ECO:0000313" key="4">
    <source>
        <dbReference type="Proteomes" id="UP001251870"/>
    </source>
</evidence>
<feature type="domain" description="Helicase XPB/Ssl2 N-terminal" evidence="2">
    <location>
        <begin position="415"/>
        <end position="534"/>
    </location>
</feature>
<feature type="region of interest" description="Disordered" evidence="1">
    <location>
        <begin position="558"/>
        <end position="602"/>
    </location>
</feature>
<keyword evidence="3" id="KW-0067">ATP-binding</keyword>
<dbReference type="GO" id="GO:0004386">
    <property type="term" value="F:helicase activity"/>
    <property type="evidence" value="ECO:0007669"/>
    <property type="project" value="UniProtKB-KW"/>
</dbReference>
<evidence type="ECO:0000256" key="1">
    <source>
        <dbReference type="SAM" id="MobiDB-lite"/>
    </source>
</evidence>
<dbReference type="InterPro" id="IPR032830">
    <property type="entry name" value="XPB/Ssl2_N"/>
</dbReference>
<dbReference type="Pfam" id="PF13625">
    <property type="entry name" value="Helicase_C_3"/>
    <property type="match status" value="1"/>
</dbReference>
<feature type="region of interest" description="Disordered" evidence="1">
    <location>
        <begin position="306"/>
        <end position="329"/>
    </location>
</feature>
<dbReference type="RefSeq" id="WP_310548613.1">
    <property type="nucleotide sequence ID" value="NZ_JAVKGR010000009.1"/>
</dbReference>
<keyword evidence="3" id="KW-0378">Hydrolase</keyword>
<organism evidence="3 4">
    <name type="scientific">Nesterenkonia aerolata</name>
    <dbReference type="NCBI Taxonomy" id="3074079"/>
    <lineage>
        <taxon>Bacteria</taxon>
        <taxon>Bacillati</taxon>
        <taxon>Actinomycetota</taxon>
        <taxon>Actinomycetes</taxon>
        <taxon>Micrococcales</taxon>
        <taxon>Micrococcaceae</taxon>
        <taxon>Nesterenkonia</taxon>
    </lineage>
</organism>